<evidence type="ECO:0000256" key="3">
    <source>
        <dbReference type="ARBA" id="ARBA00022692"/>
    </source>
</evidence>
<comment type="caution">
    <text evidence="9">The sequence shown here is derived from an EMBL/GenBank/DDBJ whole genome shotgun (WGS) entry which is preliminary data.</text>
</comment>
<dbReference type="OrthoDB" id="7254882at2"/>
<dbReference type="PANTHER" id="PTHR30509:SF9">
    <property type="entry name" value="MULTIDRUG RESISTANCE PROTEIN MDTO"/>
    <property type="match status" value="1"/>
</dbReference>
<feature type="domain" description="Integral membrane bound transporter" evidence="8">
    <location>
        <begin position="9"/>
        <end position="134"/>
    </location>
</feature>
<evidence type="ECO:0000259" key="8">
    <source>
        <dbReference type="Pfam" id="PF13515"/>
    </source>
</evidence>
<name>A0A3S2W737_9HYPH</name>
<evidence type="ECO:0000256" key="2">
    <source>
        <dbReference type="ARBA" id="ARBA00022475"/>
    </source>
</evidence>
<protein>
    <submittedName>
        <fullName evidence="9">FUSC family protein</fullName>
    </submittedName>
</protein>
<sequence>MTVASLATYGLGEAFGLPQAYWAVITAIIVTQSSLGSSLKAAFDRFLGSVLGAAYGGLVTFVVPHHGGWTSALALSLAVAPLAVAAAASAGFRIAPITAVIVLLGTTGATLGPLAFALDRLLEVGLGCAVGLLVSLVVAPARATRALVAQAGRTAELLADQLAALATLEAEESVEALALPLATRRSLARLEALVAEADRERRSRLAVLADPDPLLRTLLRLRHDIVMLRRTVREAGTDVMRAHVAAPWAAAASAGAERLRAIAAALAGGRAAAPESRDLTEAVSAYRGAIDEMHRSHRTDALTTDGIGRIFWIAFSLDQLRRNLDDLAERAGDMARDEADRAG</sequence>
<evidence type="ECO:0000313" key="10">
    <source>
        <dbReference type="Proteomes" id="UP000286997"/>
    </source>
</evidence>
<keyword evidence="5 7" id="KW-0472">Membrane</keyword>
<keyword evidence="3 7" id="KW-0812">Transmembrane</keyword>
<evidence type="ECO:0000256" key="6">
    <source>
        <dbReference type="ARBA" id="ARBA00043993"/>
    </source>
</evidence>
<keyword evidence="4 7" id="KW-1133">Transmembrane helix</keyword>
<keyword evidence="2" id="KW-1003">Cell membrane</keyword>
<keyword evidence="10" id="KW-1185">Reference proteome</keyword>
<dbReference type="AlphaFoldDB" id="A0A3S2W737"/>
<evidence type="ECO:0000256" key="1">
    <source>
        <dbReference type="ARBA" id="ARBA00004651"/>
    </source>
</evidence>
<gene>
    <name evidence="9" type="ORF">EOE48_20030</name>
</gene>
<organism evidence="9 10">
    <name type="scientific">Methylobacterium oryzihabitans</name>
    <dbReference type="NCBI Taxonomy" id="2499852"/>
    <lineage>
        <taxon>Bacteria</taxon>
        <taxon>Pseudomonadati</taxon>
        <taxon>Pseudomonadota</taxon>
        <taxon>Alphaproteobacteria</taxon>
        <taxon>Hyphomicrobiales</taxon>
        <taxon>Methylobacteriaceae</taxon>
        <taxon>Methylobacterium</taxon>
    </lineage>
</organism>
<dbReference type="Proteomes" id="UP000286997">
    <property type="component" value="Unassembled WGS sequence"/>
</dbReference>
<comment type="similarity">
    <text evidence="6">Belongs to the YccS/YhfK family.</text>
</comment>
<evidence type="ECO:0000256" key="7">
    <source>
        <dbReference type="SAM" id="Phobius"/>
    </source>
</evidence>
<comment type="subcellular location">
    <subcellularLocation>
        <location evidence="1">Cell membrane</location>
        <topology evidence="1">Multi-pass membrane protein</topology>
    </subcellularLocation>
</comment>
<evidence type="ECO:0000256" key="5">
    <source>
        <dbReference type="ARBA" id="ARBA00023136"/>
    </source>
</evidence>
<feature type="transmembrane region" description="Helical" evidence="7">
    <location>
        <begin position="97"/>
        <end position="118"/>
    </location>
</feature>
<feature type="transmembrane region" description="Helical" evidence="7">
    <location>
        <begin position="124"/>
        <end position="143"/>
    </location>
</feature>
<proteinExistence type="inferred from homology"/>
<dbReference type="Pfam" id="PF13515">
    <property type="entry name" value="FUSC_2"/>
    <property type="match status" value="1"/>
</dbReference>
<reference evidence="9 10" key="1">
    <citation type="submission" date="2019-01" db="EMBL/GenBank/DDBJ databases">
        <authorList>
            <person name="Chen W.-M."/>
        </authorList>
    </citation>
    <scope>NUCLEOTIDE SEQUENCE [LARGE SCALE GENOMIC DNA]</scope>
    <source>
        <strain evidence="9 10">TER-1</strain>
    </source>
</reference>
<evidence type="ECO:0000256" key="4">
    <source>
        <dbReference type="ARBA" id="ARBA00022989"/>
    </source>
</evidence>
<dbReference type="EMBL" id="SACP01000022">
    <property type="protein sequence ID" value="RVU15361.1"/>
    <property type="molecule type" value="Genomic_DNA"/>
</dbReference>
<feature type="transmembrane region" description="Helical" evidence="7">
    <location>
        <begin position="46"/>
        <end position="63"/>
    </location>
</feature>
<feature type="transmembrane region" description="Helical" evidence="7">
    <location>
        <begin position="20"/>
        <end position="39"/>
    </location>
</feature>
<feature type="transmembrane region" description="Helical" evidence="7">
    <location>
        <begin position="69"/>
        <end position="90"/>
    </location>
</feature>
<evidence type="ECO:0000313" key="9">
    <source>
        <dbReference type="EMBL" id="RVU15361.1"/>
    </source>
</evidence>
<accession>A0A3S2W737</accession>
<dbReference type="GO" id="GO:0005886">
    <property type="term" value="C:plasma membrane"/>
    <property type="evidence" value="ECO:0007669"/>
    <property type="project" value="UniProtKB-SubCell"/>
</dbReference>
<dbReference type="PANTHER" id="PTHR30509">
    <property type="entry name" value="P-HYDROXYBENZOIC ACID EFFLUX PUMP SUBUNIT-RELATED"/>
    <property type="match status" value="1"/>
</dbReference>
<dbReference type="InterPro" id="IPR049453">
    <property type="entry name" value="Memb_transporter_dom"/>
</dbReference>